<gene>
    <name evidence="2" type="ORF">I5V48_05290</name>
</gene>
<accession>A0A0Z8EEB4</accession>
<sequence>MAKHKCFISFKSQNMDYKTYIQNELDVDMIDKSLNEPIQSQDENYIMRKIREDYLKDSTVTIHLIGQYSSENNWLQNQNYIKRELQASLSNTSAGTRNGILGVVLPEMYDNIYTGTYTCSECGSSHNGVKINDDTTVSEFNYNYYLPLNQGKCAWTEEDRYCALVKWEDFIKSPNEYIDKAFEKRNNENLTKKIKVRP</sequence>
<dbReference type="Proteomes" id="UP000594569">
    <property type="component" value="Chromosome"/>
</dbReference>
<evidence type="ECO:0000313" key="3">
    <source>
        <dbReference type="Proteomes" id="UP000594569"/>
    </source>
</evidence>
<dbReference type="AlphaFoldDB" id="A0A0Z8EEB4"/>
<reference evidence="2 3" key="1">
    <citation type="submission" date="2020-12" db="EMBL/GenBank/DDBJ databases">
        <title>Nonconservative transfer and diversity of a new family of integrative and conjugative elements associated with antibiotic resistance in zoonotic pathogen Streptococcus suis.</title>
        <authorList>
            <person name="Huang J."/>
        </authorList>
    </citation>
    <scope>NUCLEOTIDE SEQUENCE [LARGE SCALE GENOMIC DNA]</scope>
    <source>
        <strain evidence="2 3">YZDH1</strain>
    </source>
</reference>
<dbReference type="EMBL" id="CP065430">
    <property type="protein sequence ID" value="QPO27551.1"/>
    <property type="molecule type" value="Genomic_DNA"/>
</dbReference>
<name>A0A0Z8EEB4_STRSU</name>
<feature type="domain" description="Thoeris protein ThsB TIR-like" evidence="1">
    <location>
        <begin position="7"/>
        <end position="106"/>
    </location>
</feature>
<evidence type="ECO:0000259" key="1">
    <source>
        <dbReference type="Pfam" id="PF08937"/>
    </source>
</evidence>
<protein>
    <submittedName>
        <fullName evidence="2">TIR domain-containing protein</fullName>
    </submittedName>
</protein>
<proteinExistence type="predicted"/>
<organism evidence="2 3">
    <name type="scientific">Streptococcus suis</name>
    <dbReference type="NCBI Taxonomy" id="1307"/>
    <lineage>
        <taxon>Bacteria</taxon>
        <taxon>Bacillati</taxon>
        <taxon>Bacillota</taxon>
        <taxon>Bacilli</taxon>
        <taxon>Lactobacillales</taxon>
        <taxon>Streptococcaceae</taxon>
        <taxon>Streptococcus</taxon>
    </lineage>
</organism>
<dbReference type="Pfam" id="PF08937">
    <property type="entry name" value="ThsB_TIR"/>
    <property type="match status" value="1"/>
</dbReference>
<dbReference type="RefSeq" id="WP_043025713.1">
    <property type="nucleotide sequence ID" value="NZ_CEDT01000119.1"/>
</dbReference>
<dbReference type="InterPro" id="IPR015032">
    <property type="entry name" value="ThsB__TIR-like_domain"/>
</dbReference>
<evidence type="ECO:0000313" key="2">
    <source>
        <dbReference type="EMBL" id="QPO27551.1"/>
    </source>
</evidence>